<keyword evidence="3" id="KW-0378">Hydrolase</keyword>
<dbReference type="InterPro" id="IPR004875">
    <property type="entry name" value="DDE_SF_endonuclease_dom"/>
</dbReference>
<dbReference type="PANTHER" id="PTHR19303:SF74">
    <property type="entry name" value="POGO TRANSPOSABLE ELEMENT WITH KRAB DOMAIN"/>
    <property type="match status" value="1"/>
</dbReference>
<dbReference type="PANTHER" id="PTHR19303">
    <property type="entry name" value="TRANSPOSON"/>
    <property type="match status" value="1"/>
</dbReference>
<dbReference type="InterPro" id="IPR050863">
    <property type="entry name" value="CenT-Element_Derived"/>
</dbReference>
<keyword evidence="3" id="KW-0255">Endonuclease</keyword>
<dbReference type="GO" id="GO:0003677">
    <property type="term" value="F:DNA binding"/>
    <property type="evidence" value="ECO:0007669"/>
    <property type="project" value="TreeGrafter"/>
</dbReference>
<feature type="region of interest" description="Disordered" evidence="1">
    <location>
        <begin position="334"/>
        <end position="356"/>
    </location>
</feature>
<dbReference type="GO" id="GO:0005634">
    <property type="term" value="C:nucleus"/>
    <property type="evidence" value="ECO:0007669"/>
    <property type="project" value="TreeGrafter"/>
</dbReference>
<evidence type="ECO:0000256" key="1">
    <source>
        <dbReference type="SAM" id="MobiDB-lite"/>
    </source>
</evidence>
<name>A0AAW1L1X5_POPJA</name>
<sequence>MPPGAAVYMSEKSAYVNTTLFLRWLEEMFIPRKPNGKVVLVLDGHASHCTSVELLELADANDVVLICLPSHTTHFLQPLDRAVFKSLKSNFYNAYRNWIRTNPGRQIKRPQFGNLLSQSWGISATQNNAIAGFKATGICPFNSEAIPDHAYEISDQSVENPQAHNGAVSQSQSGAHKTLTQESAHSESMNVKPGTSKTTFVQCDENMPKQQCSKKNGNDLFLPSTSRSVTPPPSPATLASSCSDSANLDKRTPGKLLESINPVPVITPSLKKRTKQLGAILTSPENIAEVKARALKRKKKNTVKHTKKVAQKRKYKVAQKRKYVKKKVSSSSESDVDVQLESEEHTKKVAQKRKYVKKKVSSSSESDVDVQLESEDEGAEDDSNAECVGCGENYNTTKKVEDWIKCINCKHWLHENCTNFKDLCQMCGIKKKK</sequence>
<dbReference type="Pfam" id="PF03184">
    <property type="entry name" value="DDE_1"/>
    <property type="match status" value="1"/>
</dbReference>
<reference evidence="3 4" key="1">
    <citation type="journal article" date="2024" name="BMC Genomics">
        <title>De novo assembly and annotation of Popillia japonica's genome with initial clues to its potential as an invasive pest.</title>
        <authorList>
            <person name="Cucini C."/>
            <person name="Boschi S."/>
            <person name="Funari R."/>
            <person name="Cardaioli E."/>
            <person name="Iannotti N."/>
            <person name="Marturano G."/>
            <person name="Paoli F."/>
            <person name="Bruttini M."/>
            <person name="Carapelli A."/>
            <person name="Frati F."/>
            <person name="Nardi F."/>
        </authorList>
    </citation>
    <scope>NUCLEOTIDE SEQUENCE [LARGE SCALE GENOMIC DNA]</scope>
    <source>
        <strain evidence="3">DMR45628</strain>
    </source>
</reference>
<dbReference type="GO" id="GO:0004519">
    <property type="term" value="F:endonuclease activity"/>
    <property type="evidence" value="ECO:0007669"/>
    <property type="project" value="UniProtKB-KW"/>
</dbReference>
<feature type="region of interest" description="Disordered" evidence="1">
    <location>
        <begin position="162"/>
        <end position="247"/>
    </location>
</feature>
<organism evidence="3 4">
    <name type="scientific">Popillia japonica</name>
    <name type="common">Japanese beetle</name>
    <dbReference type="NCBI Taxonomy" id="7064"/>
    <lineage>
        <taxon>Eukaryota</taxon>
        <taxon>Metazoa</taxon>
        <taxon>Ecdysozoa</taxon>
        <taxon>Arthropoda</taxon>
        <taxon>Hexapoda</taxon>
        <taxon>Insecta</taxon>
        <taxon>Pterygota</taxon>
        <taxon>Neoptera</taxon>
        <taxon>Endopterygota</taxon>
        <taxon>Coleoptera</taxon>
        <taxon>Polyphaga</taxon>
        <taxon>Scarabaeiformia</taxon>
        <taxon>Scarabaeidae</taxon>
        <taxon>Rutelinae</taxon>
        <taxon>Popillia</taxon>
    </lineage>
</organism>
<evidence type="ECO:0000313" key="3">
    <source>
        <dbReference type="EMBL" id="KAK9728685.1"/>
    </source>
</evidence>
<keyword evidence="4" id="KW-1185">Reference proteome</keyword>
<proteinExistence type="predicted"/>
<accession>A0AAW1L1X5</accession>
<protein>
    <submittedName>
        <fullName evidence="3">DDE superfamily endonuclease</fullName>
    </submittedName>
</protein>
<dbReference type="Proteomes" id="UP001458880">
    <property type="component" value="Unassembled WGS sequence"/>
</dbReference>
<comment type="caution">
    <text evidence="3">The sequence shown here is derived from an EMBL/GenBank/DDBJ whole genome shotgun (WGS) entry which is preliminary data.</text>
</comment>
<evidence type="ECO:0000259" key="2">
    <source>
        <dbReference type="Pfam" id="PF03184"/>
    </source>
</evidence>
<dbReference type="AlphaFoldDB" id="A0AAW1L1X5"/>
<dbReference type="EMBL" id="JASPKY010000168">
    <property type="protein sequence ID" value="KAK9728685.1"/>
    <property type="molecule type" value="Genomic_DNA"/>
</dbReference>
<keyword evidence="3" id="KW-0540">Nuclease</keyword>
<feature type="domain" description="DDE-1" evidence="2">
    <location>
        <begin position="7"/>
        <end position="103"/>
    </location>
</feature>
<gene>
    <name evidence="3" type="ORF">QE152_g17109</name>
</gene>
<evidence type="ECO:0000313" key="4">
    <source>
        <dbReference type="Proteomes" id="UP001458880"/>
    </source>
</evidence>
<feature type="compositionally biased region" description="Polar residues" evidence="1">
    <location>
        <begin position="162"/>
        <end position="201"/>
    </location>
</feature>